<dbReference type="PROSITE" id="PS50112">
    <property type="entry name" value="PAS"/>
    <property type="match status" value="1"/>
</dbReference>
<reference evidence="5 6" key="1">
    <citation type="submission" date="2016-11" db="EMBL/GenBank/DDBJ databases">
        <authorList>
            <person name="Jaros S."/>
            <person name="Januszkiewicz K."/>
            <person name="Wedrychowicz H."/>
        </authorList>
    </citation>
    <scope>NUCLEOTIDE SEQUENCE [LARGE SCALE GENOMIC DNA]</scope>
    <source>
        <strain evidence="5 6">DSM 21986</strain>
    </source>
</reference>
<dbReference type="Gene3D" id="3.30.450.20">
    <property type="entry name" value="PAS domain"/>
    <property type="match status" value="1"/>
</dbReference>
<dbReference type="Gene3D" id="3.60.40.10">
    <property type="entry name" value="PPM-type phosphatase domain"/>
    <property type="match status" value="1"/>
</dbReference>
<gene>
    <name evidence="5" type="ORF">SAMN05443144_11676</name>
</gene>
<evidence type="ECO:0000313" key="5">
    <source>
        <dbReference type="EMBL" id="SHF98465.1"/>
    </source>
</evidence>
<sequence>MPNRKQNSNIRFLDDKPLIEQLSLKERAISAVAEGITISDNLLPDNPIIYANSGFENLTGYPIDTVLGKNCRFLQGPDTDPNTVKTIRKAVKEQRACTVEILNYRKDGTPFWNNLSITPVLDPNDNVTHFIGIQSDITIRKTSEESLRTTAKKLEAANRRMKNDLEDARQLQLAMLPKSIPQLPYLDIAVCMNTAYEVGGDYYDFLVDSDDTLTVAIGDATGHGLKAGTIVTATKMLFDSLAPRPDPIRILQEMSRALKMLGFRNMYMAMTIAKVTPERLLITSAGMPYTYHYSIADNKVTEIVIKGMPLGGFPDFPYQSIEVALYKGDIFLLMSDGLMELRNERREFFGEDRIKSLLQDVALEAPRTIIEHLSRAAEEWAKMNTVQDDMTLMVMKVK</sequence>
<dbReference type="AlphaFoldDB" id="A0A1M5G3X3"/>
<evidence type="ECO:0000259" key="4">
    <source>
        <dbReference type="PROSITE" id="PS50113"/>
    </source>
</evidence>
<dbReference type="EMBL" id="FQUS01000016">
    <property type="protein sequence ID" value="SHF98465.1"/>
    <property type="molecule type" value="Genomic_DNA"/>
</dbReference>
<dbReference type="InterPro" id="IPR035965">
    <property type="entry name" value="PAS-like_dom_sf"/>
</dbReference>
<keyword evidence="1" id="KW-0378">Hydrolase</keyword>
<dbReference type="RefSeq" id="WP_073065997.1">
    <property type="nucleotide sequence ID" value="NZ_FQUS01000016.1"/>
</dbReference>
<dbReference type="InterPro" id="IPR001932">
    <property type="entry name" value="PPM-type_phosphatase-like_dom"/>
</dbReference>
<evidence type="ECO:0000259" key="3">
    <source>
        <dbReference type="PROSITE" id="PS50112"/>
    </source>
</evidence>
<evidence type="ECO:0000313" key="6">
    <source>
        <dbReference type="Proteomes" id="UP000184041"/>
    </source>
</evidence>
<dbReference type="PANTHER" id="PTHR43156:SF2">
    <property type="entry name" value="STAGE II SPORULATION PROTEIN E"/>
    <property type="match status" value="1"/>
</dbReference>
<evidence type="ECO:0000256" key="2">
    <source>
        <dbReference type="SAM" id="Coils"/>
    </source>
</evidence>
<dbReference type="InterPro" id="IPR000014">
    <property type="entry name" value="PAS"/>
</dbReference>
<feature type="domain" description="PAC" evidence="4">
    <location>
        <begin position="97"/>
        <end position="149"/>
    </location>
</feature>
<proteinExistence type="predicted"/>
<dbReference type="SUPFAM" id="SSF81606">
    <property type="entry name" value="PP2C-like"/>
    <property type="match status" value="1"/>
</dbReference>
<dbReference type="InterPro" id="IPR001610">
    <property type="entry name" value="PAC"/>
</dbReference>
<dbReference type="PROSITE" id="PS50113">
    <property type="entry name" value="PAC"/>
    <property type="match status" value="1"/>
</dbReference>
<feature type="domain" description="PAS" evidence="3">
    <location>
        <begin position="21"/>
        <end position="94"/>
    </location>
</feature>
<dbReference type="SMART" id="SM00086">
    <property type="entry name" value="PAC"/>
    <property type="match status" value="1"/>
</dbReference>
<dbReference type="SUPFAM" id="SSF55785">
    <property type="entry name" value="PYP-like sensor domain (PAS domain)"/>
    <property type="match status" value="1"/>
</dbReference>
<dbReference type="InterPro" id="IPR052016">
    <property type="entry name" value="Bact_Sigma-Reg"/>
</dbReference>
<organism evidence="5 6">
    <name type="scientific">Fodinibius roseus</name>
    <dbReference type="NCBI Taxonomy" id="1194090"/>
    <lineage>
        <taxon>Bacteria</taxon>
        <taxon>Pseudomonadati</taxon>
        <taxon>Balneolota</taxon>
        <taxon>Balneolia</taxon>
        <taxon>Balneolales</taxon>
        <taxon>Balneolaceae</taxon>
        <taxon>Fodinibius</taxon>
    </lineage>
</organism>
<name>A0A1M5G3X3_9BACT</name>
<dbReference type="NCBIfam" id="TIGR00229">
    <property type="entry name" value="sensory_box"/>
    <property type="match status" value="1"/>
</dbReference>
<feature type="coiled-coil region" evidence="2">
    <location>
        <begin position="144"/>
        <end position="174"/>
    </location>
</feature>
<protein>
    <submittedName>
        <fullName evidence="5">PAS domain S-box-containing protein</fullName>
    </submittedName>
</protein>
<dbReference type="STRING" id="1194090.SAMN05443144_11676"/>
<dbReference type="PANTHER" id="PTHR43156">
    <property type="entry name" value="STAGE II SPORULATION PROTEIN E-RELATED"/>
    <property type="match status" value="1"/>
</dbReference>
<dbReference type="GO" id="GO:0016791">
    <property type="term" value="F:phosphatase activity"/>
    <property type="evidence" value="ECO:0007669"/>
    <property type="project" value="TreeGrafter"/>
</dbReference>
<evidence type="ECO:0000256" key="1">
    <source>
        <dbReference type="ARBA" id="ARBA00022801"/>
    </source>
</evidence>
<dbReference type="Pfam" id="PF13426">
    <property type="entry name" value="PAS_9"/>
    <property type="match status" value="1"/>
</dbReference>
<dbReference type="OrthoDB" id="1120715at2"/>
<dbReference type="CDD" id="cd00130">
    <property type="entry name" value="PAS"/>
    <property type="match status" value="1"/>
</dbReference>
<dbReference type="SMART" id="SM00331">
    <property type="entry name" value="PP2C_SIG"/>
    <property type="match status" value="1"/>
</dbReference>
<accession>A0A1M5G3X3</accession>
<keyword evidence="2" id="KW-0175">Coiled coil</keyword>
<dbReference type="InterPro" id="IPR000700">
    <property type="entry name" value="PAS-assoc_C"/>
</dbReference>
<dbReference type="Pfam" id="PF07228">
    <property type="entry name" value="SpoIIE"/>
    <property type="match status" value="1"/>
</dbReference>
<keyword evidence="6" id="KW-1185">Reference proteome</keyword>
<dbReference type="InterPro" id="IPR036457">
    <property type="entry name" value="PPM-type-like_dom_sf"/>
</dbReference>
<dbReference type="Proteomes" id="UP000184041">
    <property type="component" value="Unassembled WGS sequence"/>
</dbReference>